<accession>A0ABS3JM39</accession>
<protein>
    <submittedName>
        <fullName evidence="1">Uncharacterized protein</fullName>
    </submittedName>
</protein>
<keyword evidence="2" id="KW-1185">Reference proteome</keyword>
<proteinExistence type="predicted"/>
<name>A0ABS3JM39_9BACT</name>
<dbReference type="EMBL" id="JAFMYW010000007">
    <property type="protein sequence ID" value="MBO0951068.1"/>
    <property type="molecule type" value="Genomic_DNA"/>
</dbReference>
<dbReference type="Proteomes" id="UP000664628">
    <property type="component" value="Unassembled WGS sequence"/>
</dbReference>
<comment type="caution">
    <text evidence="1">The sequence shown here is derived from an EMBL/GenBank/DDBJ whole genome shotgun (WGS) entry which is preliminary data.</text>
</comment>
<gene>
    <name evidence="1" type="ORF">J2I46_20960</name>
</gene>
<organism evidence="1 2">
    <name type="scientific">Fibrella forsythiae</name>
    <dbReference type="NCBI Taxonomy" id="2817061"/>
    <lineage>
        <taxon>Bacteria</taxon>
        <taxon>Pseudomonadati</taxon>
        <taxon>Bacteroidota</taxon>
        <taxon>Cytophagia</taxon>
        <taxon>Cytophagales</taxon>
        <taxon>Spirosomataceae</taxon>
        <taxon>Fibrella</taxon>
    </lineage>
</organism>
<evidence type="ECO:0000313" key="2">
    <source>
        <dbReference type="Proteomes" id="UP000664628"/>
    </source>
</evidence>
<sequence length="194" mass="22120">MRRFDEIFDALIQWYKEGGVDELPPELKVHRLRWMQIRDYIMTHNPKHDGQVVSHFGIEWGLQETVVYYEVRNAKRFYAHIEPAVVEFDKIVLVSQIKALRQTAIVNGKLAVAAQCDKNLIALGAYDQPKALEGGGATVIEMHLDFNPALVTGGAKRDPKLLDQVKRFLGEAKAKRELLIDDVEFEDVPDQPEP</sequence>
<reference evidence="1 2" key="1">
    <citation type="submission" date="2021-03" db="EMBL/GenBank/DDBJ databases">
        <title>Fibrella sp. HMF5405 genome sequencing and assembly.</title>
        <authorList>
            <person name="Kang H."/>
            <person name="Kim H."/>
            <person name="Bae S."/>
            <person name="Joh K."/>
        </authorList>
    </citation>
    <scope>NUCLEOTIDE SEQUENCE [LARGE SCALE GENOMIC DNA]</scope>
    <source>
        <strain evidence="1 2">HMF5405</strain>
    </source>
</reference>
<evidence type="ECO:0000313" key="1">
    <source>
        <dbReference type="EMBL" id="MBO0951068.1"/>
    </source>
</evidence>
<dbReference type="RefSeq" id="WP_207331027.1">
    <property type="nucleotide sequence ID" value="NZ_JAFMYW010000007.1"/>
</dbReference>